<dbReference type="PANTHER" id="PTHR33181:SF59">
    <property type="entry name" value="OVATE FAMILY PROTEIN"/>
    <property type="match status" value="1"/>
</dbReference>
<dbReference type="PANTHER" id="PTHR33181">
    <property type="entry name" value="OS01G0778500 PROTEIN"/>
    <property type="match status" value="1"/>
</dbReference>
<dbReference type="EMBL" id="BT123829">
    <property type="protein sequence ID" value="ADE77126.1"/>
    <property type="molecule type" value="mRNA"/>
</dbReference>
<reference evidence="1" key="1">
    <citation type="submission" date="2010-04" db="EMBL/GenBank/DDBJ databases">
        <authorList>
            <person name="Reid K.E."/>
            <person name="Liao N."/>
            <person name="Chan S."/>
            <person name="Docking R."/>
            <person name="Taylor G."/>
            <person name="Moore R."/>
            <person name="Mayo M."/>
            <person name="Munro S."/>
            <person name="King J."/>
            <person name="Yanchuk A."/>
            <person name="Holt R."/>
            <person name="Jones S."/>
            <person name="Marra M."/>
            <person name="Ritland C.E."/>
            <person name="Ritland K."/>
            <person name="Bohlmann J."/>
        </authorList>
    </citation>
    <scope>NUCLEOTIDE SEQUENCE</scope>
    <source>
        <tissue evidence="1">Bud</tissue>
    </source>
</reference>
<proteinExistence type="evidence at transcript level"/>
<accession>D5AC57</accession>
<protein>
    <submittedName>
        <fullName evidence="1">Uncharacterized protein</fullName>
    </submittedName>
</protein>
<name>D5AC57_PICSI</name>
<organism evidence="1">
    <name type="scientific">Picea sitchensis</name>
    <name type="common">Sitka spruce</name>
    <name type="synonym">Pinus sitchensis</name>
    <dbReference type="NCBI Taxonomy" id="3332"/>
    <lineage>
        <taxon>Eukaryota</taxon>
        <taxon>Viridiplantae</taxon>
        <taxon>Streptophyta</taxon>
        <taxon>Embryophyta</taxon>
        <taxon>Tracheophyta</taxon>
        <taxon>Spermatophyta</taxon>
        <taxon>Pinopsida</taxon>
        <taxon>Pinidae</taxon>
        <taxon>Conifers I</taxon>
        <taxon>Pinales</taxon>
        <taxon>Pinaceae</taxon>
        <taxon>Picea</taxon>
    </lineage>
</organism>
<sequence>MTKLLGLLRLNKEDTGEIGWKNRVLAVVPALRRAWEYIISHRFIRPQSQCMYSTDLGMLYNDIKSCPYEDVHVMWSILQKSQSYDSPF</sequence>
<dbReference type="AlphaFoldDB" id="D5AC57"/>
<evidence type="ECO:0000313" key="1">
    <source>
        <dbReference type="EMBL" id="ADE77126.1"/>
    </source>
</evidence>